<keyword evidence="5 7" id="KW-0072">Autophagy</keyword>
<proteinExistence type="inferred from homology"/>
<dbReference type="InterPro" id="IPR006285">
    <property type="entry name" value="Atg7"/>
</dbReference>
<dbReference type="GO" id="GO:0019779">
    <property type="term" value="F:Atg8 activating enzyme activity"/>
    <property type="evidence" value="ECO:0007669"/>
    <property type="project" value="TreeGrafter"/>
</dbReference>
<dbReference type="InterPro" id="IPR032197">
    <property type="entry name" value="Atg7_N"/>
</dbReference>
<keyword evidence="4 7" id="KW-0653">Protein transport</keyword>
<dbReference type="GO" id="GO:0015031">
    <property type="term" value="P:protein transport"/>
    <property type="evidence" value="ECO:0007669"/>
    <property type="project" value="UniProtKB-UniRule"/>
</dbReference>
<evidence type="ECO:0000256" key="8">
    <source>
        <dbReference type="SAM" id="MobiDB-lite"/>
    </source>
</evidence>
<name>A0A061R8T2_9CHLO</name>
<evidence type="ECO:0000256" key="1">
    <source>
        <dbReference type="ARBA" id="ARBA00010931"/>
    </source>
</evidence>
<evidence type="ECO:0000313" key="11">
    <source>
        <dbReference type="EMBL" id="JAC69367.1"/>
    </source>
</evidence>
<comment type="subcellular location">
    <subcellularLocation>
        <location evidence="7">Cytoplasm</location>
    </subcellularLocation>
    <subcellularLocation>
        <location evidence="7">Preautophagosomal structure</location>
    </subcellularLocation>
</comment>
<evidence type="ECO:0000259" key="10">
    <source>
        <dbReference type="Pfam" id="PF16420"/>
    </source>
</evidence>
<feature type="domain" description="Ubiquitin-like modifier-activating enzyme Atg7 N-terminal" evidence="10">
    <location>
        <begin position="2"/>
        <end position="302"/>
    </location>
</feature>
<dbReference type="Gene3D" id="3.40.140.100">
    <property type="entry name" value="Ubiquitin-like modifier-activating enzyme ATG7 C-terminal domain"/>
    <property type="match status" value="1"/>
</dbReference>
<dbReference type="FunFam" id="3.40.50.720:FF:000243">
    <property type="entry name" value="Ubiquitin-like modifier-activating enzyme ATG7"/>
    <property type="match status" value="1"/>
</dbReference>
<dbReference type="Gene3D" id="3.40.50.720">
    <property type="entry name" value="NAD(P)-binding Rossmann-like Domain"/>
    <property type="match status" value="1"/>
</dbReference>
<feature type="active site" description="Glycyl thioester intermediate" evidence="6">
    <location>
        <position position="529"/>
    </location>
</feature>
<dbReference type="InterPro" id="IPR042522">
    <property type="entry name" value="Atg7_N_1"/>
</dbReference>
<comment type="subunit">
    <text evidence="7">Homodimer.</text>
</comment>
<evidence type="ECO:0000256" key="3">
    <source>
        <dbReference type="ARBA" id="ARBA00022448"/>
    </source>
</evidence>
<dbReference type="GO" id="GO:0034727">
    <property type="term" value="P:piecemeal microautophagy of the nucleus"/>
    <property type="evidence" value="ECO:0007669"/>
    <property type="project" value="TreeGrafter"/>
</dbReference>
<evidence type="ECO:0000259" key="9">
    <source>
        <dbReference type="Pfam" id="PF00899"/>
    </source>
</evidence>
<evidence type="ECO:0000256" key="2">
    <source>
        <dbReference type="ARBA" id="ARBA00017647"/>
    </source>
</evidence>
<dbReference type="Pfam" id="PF00899">
    <property type="entry name" value="ThiF"/>
    <property type="match status" value="1"/>
</dbReference>
<reference evidence="11" key="1">
    <citation type="submission" date="2014-05" db="EMBL/GenBank/DDBJ databases">
        <title>The transcriptome of the halophilic microalga Tetraselmis sp. GSL018 isolated from the Great Salt Lake, Utah.</title>
        <authorList>
            <person name="Jinkerson R.E."/>
            <person name="D'Adamo S."/>
            <person name="Posewitz M.C."/>
        </authorList>
    </citation>
    <scope>NUCLEOTIDE SEQUENCE</scope>
    <source>
        <strain evidence="11">GSL018</strain>
    </source>
</reference>
<dbReference type="SUPFAM" id="SSF69572">
    <property type="entry name" value="Activating enzymes of the ubiquitin-like proteins"/>
    <property type="match status" value="1"/>
</dbReference>
<dbReference type="GO" id="GO:0000045">
    <property type="term" value="P:autophagosome assembly"/>
    <property type="evidence" value="ECO:0007669"/>
    <property type="project" value="TreeGrafter"/>
</dbReference>
<evidence type="ECO:0000256" key="4">
    <source>
        <dbReference type="ARBA" id="ARBA00022927"/>
    </source>
</evidence>
<feature type="domain" description="THIF-type NAD/FAD binding fold" evidence="9">
    <location>
        <begin position="321"/>
        <end position="556"/>
    </location>
</feature>
<comment type="similarity">
    <text evidence="1 7">Belongs to the ATG7 family.</text>
</comment>
<dbReference type="InterPro" id="IPR035985">
    <property type="entry name" value="Ubiquitin-activating_enz"/>
</dbReference>
<comment type="function">
    <text evidence="7">E1-like activating enzyme involved in the 2 ubiquitin-like systems required for autophagy.</text>
</comment>
<dbReference type="GO" id="GO:0032446">
    <property type="term" value="P:protein modification by small protein conjugation"/>
    <property type="evidence" value="ECO:0007669"/>
    <property type="project" value="TreeGrafter"/>
</dbReference>
<gene>
    <name evidence="11" type="primary">ATG7</name>
    <name evidence="11" type="ORF">TSPGSL018_6541</name>
</gene>
<dbReference type="NCBIfam" id="TIGR01381">
    <property type="entry name" value="E1_like_apg7"/>
    <property type="match status" value="1"/>
</dbReference>
<keyword evidence="3 7" id="KW-0813">Transport</keyword>
<accession>A0A061R8T2</accession>
<sequence length="665" mass="72306">CVDATFWAELRQRKLEEIKLCEDEIQIHGKIDASTHEEIPTFLSLDQSSFSAVSEDQRSRGPFYLEGVLKAMNTLEGFMALDRTSVLRQGALSVWDAIRSGEAERSPRLLSPFLLNTYVDLKKYVFYYWFAFPVIKPPEPFRLASAPASVGEVFGEGLAAHICSACDRWRAEPGAGHAWLLRLPRDGSTAAKALPLALWKPDPPEAELLLAVADPSHSVQHPGWLLRNALLMAAARWGVRRLRVVCVRSSRGSVSPVRSMVLEVELPELPPGWEPSDQQFVGWEANPRGKPGPRSADLGTLMDPAKLAESAVDLNLSLMRWRAAPSVDLQLISGAKCLLLGAGTLGCAVGRALLGWGVRSMTIVDSGRVAFSNPVRQWLYTFEDCLDGGRPKAEAAARALSAVFPGCDARGVRLAIPMPGHPLDESELPSVQDDVRRLGELVAAHDVVFLLTDTRESRWLPSLLAAAHRKLAITSALGYDSFLVMRHGDGPQLEGSSSTQPSTRLGCYFCNDVVAPVDSTRNRAMDQQCTVARPGLAPMAGALAVELMAAVLEHPQGIAAPAAGEQECPLGQPPHMVRGQLHGFAQQCMEGRAFSQCTACSATVVDAFRQQGWDFLLRAFMEPAFLERLTGLAELHEKAAMMSIGKDGESDSGDNEDSGDDWAEI</sequence>
<dbReference type="GO" id="GO:0000407">
    <property type="term" value="C:phagophore assembly site"/>
    <property type="evidence" value="ECO:0007669"/>
    <property type="project" value="UniProtKB-SubCell"/>
</dbReference>
<dbReference type="PANTHER" id="PTHR10953">
    <property type="entry name" value="UBIQUITIN-ACTIVATING ENZYME E1"/>
    <property type="match status" value="1"/>
</dbReference>
<dbReference type="InterPro" id="IPR000594">
    <property type="entry name" value="ThiF_NAD_FAD-bd"/>
</dbReference>
<dbReference type="PANTHER" id="PTHR10953:SF3">
    <property type="entry name" value="UBIQUITIN-LIKE MODIFIER-ACTIVATING ENZYME ATG7"/>
    <property type="match status" value="1"/>
</dbReference>
<feature type="non-terminal residue" evidence="11">
    <location>
        <position position="1"/>
    </location>
</feature>
<protein>
    <recommendedName>
        <fullName evidence="2 7">Ubiquitin-like modifier-activating enzyme ATG7</fullName>
    </recommendedName>
    <alternativeName>
        <fullName evidence="7">Autophagy-related protein 7</fullName>
    </alternativeName>
</protein>
<dbReference type="GO" id="GO:0006995">
    <property type="term" value="P:cellular response to nitrogen starvation"/>
    <property type="evidence" value="ECO:0007669"/>
    <property type="project" value="TreeGrafter"/>
</dbReference>
<evidence type="ECO:0000256" key="7">
    <source>
        <dbReference type="RuleBase" id="RU366022"/>
    </source>
</evidence>
<dbReference type="InterPro" id="IPR045886">
    <property type="entry name" value="ThiF/MoeB/HesA"/>
</dbReference>
<dbReference type="EMBL" id="GBEZ01016923">
    <property type="protein sequence ID" value="JAC69367.1"/>
    <property type="molecule type" value="Transcribed_RNA"/>
</dbReference>
<evidence type="ECO:0000256" key="5">
    <source>
        <dbReference type="ARBA" id="ARBA00023006"/>
    </source>
</evidence>
<evidence type="ECO:0000256" key="6">
    <source>
        <dbReference type="PIRSR" id="PIRSR606285-1"/>
    </source>
</evidence>
<dbReference type="InterPro" id="IPR042523">
    <property type="entry name" value="Atg7_N_2"/>
</dbReference>
<keyword evidence="7" id="KW-0963">Cytoplasm</keyword>
<feature type="region of interest" description="Disordered" evidence="8">
    <location>
        <begin position="643"/>
        <end position="665"/>
    </location>
</feature>
<keyword evidence="7" id="KW-0833">Ubl conjugation pathway</keyword>
<dbReference type="Gene3D" id="3.40.140.70">
    <property type="entry name" value="Ubiquitin-like modifier-activating enzyme ATG7 N-terminal domain"/>
    <property type="match status" value="1"/>
</dbReference>
<dbReference type="GO" id="GO:0019778">
    <property type="term" value="F:Atg12 activating enzyme activity"/>
    <property type="evidence" value="ECO:0007669"/>
    <property type="project" value="TreeGrafter"/>
</dbReference>
<feature type="compositionally biased region" description="Acidic residues" evidence="8">
    <location>
        <begin position="650"/>
        <end position="665"/>
    </location>
</feature>
<dbReference type="GO" id="GO:0000422">
    <property type="term" value="P:autophagy of mitochondrion"/>
    <property type="evidence" value="ECO:0007669"/>
    <property type="project" value="TreeGrafter"/>
</dbReference>
<organism evidence="11">
    <name type="scientific">Tetraselmis sp. GSL018</name>
    <dbReference type="NCBI Taxonomy" id="582737"/>
    <lineage>
        <taxon>Eukaryota</taxon>
        <taxon>Viridiplantae</taxon>
        <taxon>Chlorophyta</taxon>
        <taxon>core chlorophytes</taxon>
        <taxon>Chlorodendrophyceae</taxon>
        <taxon>Chlorodendrales</taxon>
        <taxon>Chlorodendraceae</taxon>
        <taxon>Tetraselmis</taxon>
    </lineage>
</organism>
<dbReference type="Pfam" id="PF16420">
    <property type="entry name" value="ATG7_N"/>
    <property type="match status" value="1"/>
</dbReference>
<dbReference type="AlphaFoldDB" id="A0A061R8T2"/>